<dbReference type="Proteomes" id="UP000003111">
    <property type="component" value="Unassembled WGS sequence"/>
</dbReference>
<evidence type="ECO:0000256" key="6">
    <source>
        <dbReference type="ARBA" id="ARBA00022723"/>
    </source>
</evidence>
<protein>
    <recommendedName>
        <fullName evidence="3">FAD:protein FMN transferase</fullName>
        <ecNumber evidence="2">2.7.1.180</ecNumber>
    </recommendedName>
    <alternativeName>
        <fullName evidence="9">Flavin transferase</fullName>
    </alternativeName>
</protein>
<dbReference type="STRING" id="585531.HMPREF0063_12716"/>
<evidence type="ECO:0000313" key="11">
    <source>
        <dbReference type="EMBL" id="EFQ82192.1"/>
    </source>
</evidence>
<accession>E2SFA7</accession>
<evidence type="ECO:0000256" key="10">
    <source>
        <dbReference type="ARBA" id="ARBA00048540"/>
    </source>
</evidence>
<comment type="cofactor">
    <cofactor evidence="1">
        <name>Mg(2+)</name>
        <dbReference type="ChEBI" id="CHEBI:18420"/>
    </cofactor>
</comment>
<keyword evidence="5" id="KW-0808">Transferase</keyword>
<dbReference type="InterPro" id="IPR003374">
    <property type="entry name" value="ApbE-like_sf"/>
</dbReference>
<evidence type="ECO:0000256" key="8">
    <source>
        <dbReference type="ARBA" id="ARBA00022842"/>
    </source>
</evidence>
<proteinExistence type="predicted"/>
<gene>
    <name evidence="11" type="ORF">HMPREF0063_12716</name>
</gene>
<evidence type="ECO:0000256" key="4">
    <source>
        <dbReference type="ARBA" id="ARBA00022630"/>
    </source>
</evidence>
<dbReference type="EC" id="2.7.1.180" evidence="2"/>
<keyword evidence="8" id="KW-0460">Magnesium</keyword>
<dbReference type="SUPFAM" id="SSF143631">
    <property type="entry name" value="ApbE-like"/>
    <property type="match status" value="1"/>
</dbReference>
<sequence length="251" mass="25766">MLGLVEAFDLTWSRFRDDGSVGRLRAGATVDLGPGAAELLEVYDRLDAVTDGAVNPLVGGSLEHLGYDADYTLRARGVPVPAAPWSAAQRQGDRLTVPRGSTLDVGAAGKGRLVDLVAAATGVPCVVDAGGDILNLGSEALRVALEHPGDPSRAVGVAVVSPGQALCGSAVNRRAWGEGLHHVLDARTGAPVDGVVATWAVADTAMTADAVSTALFHAAPERIAAAFAYRHVTIDAEGLRASDDFPGELFA</sequence>
<evidence type="ECO:0000256" key="5">
    <source>
        <dbReference type="ARBA" id="ARBA00022679"/>
    </source>
</evidence>
<dbReference type="PANTHER" id="PTHR30040:SF2">
    <property type="entry name" value="FAD:PROTEIN FMN TRANSFERASE"/>
    <property type="match status" value="1"/>
</dbReference>
<dbReference type="eggNOG" id="COG1477">
    <property type="taxonomic scope" value="Bacteria"/>
</dbReference>
<dbReference type="Gene3D" id="3.10.520.10">
    <property type="entry name" value="ApbE-like domains"/>
    <property type="match status" value="1"/>
</dbReference>
<comment type="catalytic activity">
    <reaction evidence="10">
        <text>L-threonyl-[protein] + FAD = FMN-L-threonyl-[protein] + AMP + H(+)</text>
        <dbReference type="Rhea" id="RHEA:36847"/>
        <dbReference type="Rhea" id="RHEA-COMP:11060"/>
        <dbReference type="Rhea" id="RHEA-COMP:11061"/>
        <dbReference type="ChEBI" id="CHEBI:15378"/>
        <dbReference type="ChEBI" id="CHEBI:30013"/>
        <dbReference type="ChEBI" id="CHEBI:57692"/>
        <dbReference type="ChEBI" id="CHEBI:74257"/>
        <dbReference type="ChEBI" id="CHEBI:456215"/>
        <dbReference type="EC" id="2.7.1.180"/>
    </reaction>
</comment>
<evidence type="ECO:0000256" key="1">
    <source>
        <dbReference type="ARBA" id="ARBA00001946"/>
    </source>
</evidence>
<keyword evidence="6" id="KW-0479">Metal-binding</keyword>
<dbReference type="AlphaFoldDB" id="E2SFA7"/>
<dbReference type="GO" id="GO:0016740">
    <property type="term" value="F:transferase activity"/>
    <property type="evidence" value="ECO:0007669"/>
    <property type="project" value="UniProtKB-KW"/>
</dbReference>
<keyword evidence="12" id="KW-1185">Reference proteome</keyword>
<dbReference type="GO" id="GO:0046872">
    <property type="term" value="F:metal ion binding"/>
    <property type="evidence" value="ECO:0007669"/>
    <property type="project" value="UniProtKB-KW"/>
</dbReference>
<keyword evidence="7" id="KW-0274">FAD</keyword>
<dbReference type="RefSeq" id="WP_007079555.1">
    <property type="nucleotide sequence ID" value="NZ_CM001024.1"/>
</dbReference>
<name>E2SFA7_9ACTN</name>
<dbReference type="Pfam" id="PF02424">
    <property type="entry name" value="ApbE"/>
    <property type="match status" value="1"/>
</dbReference>
<evidence type="ECO:0000256" key="9">
    <source>
        <dbReference type="ARBA" id="ARBA00031306"/>
    </source>
</evidence>
<keyword evidence="4" id="KW-0285">Flavoprotein</keyword>
<comment type="caution">
    <text evidence="11">The sequence shown here is derived from an EMBL/GenBank/DDBJ whole genome shotgun (WGS) entry which is preliminary data.</text>
</comment>
<reference evidence="11" key="1">
    <citation type="submission" date="2010-08" db="EMBL/GenBank/DDBJ databases">
        <authorList>
            <person name="Muzny D."/>
            <person name="Qin X."/>
            <person name="Buhay C."/>
            <person name="Dugan-Rocha S."/>
            <person name="Ding Y."/>
            <person name="Chen G."/>
            <person name="Hawes A."/>
            <person name="Holder M."/>
            <person name="Jhangiani S."/>
            <person name="Johnson A."/>
            <person name="Khan Z."/>
            <person name="Li Z."/>
            <person name="Liu W."/>
            <person name="Liu X."/>
            <person name="Perez L."/>
            <person name="Shen H."/>
            <person name="Wang Q."/>
            <person name="Watt J."/>
            <person name="Xi L."/>
            <person name="Xin Y."/>
            <person name="Zhou J."/>
            <person name="Deng J."/>
            <person name="Jiang H."/>
            <person name="Liu Y."/>
            <person name="Qu J."/>
            <person name="Song X.-Z."/>
            <person name="Zhang L."/>
            <person name="Villasana D."/>
            <person name="Johnson A."/>
            <person name="Liu J."/>
            <person name="Liyanage D."/>
            <person name="Lorensuhewa L."/>
            <person name="Robinson T."/>
            <person name="Song A."/>
            <person name="Song B.-B."/>
            <person name="Dinh H."/>
            <person name="Thornton R."/>
            <person name="Coyle M."/>
            <person name="Francisco L."/>
            <person name="Jackson L."/>
            <person name="Javaid M."/>
            <person name="Korchina V."/>
            <person name="Kovar C."/>
            <person name="Mata R."/>
            <person name="Mathew T."/>
            <person name="Ngo R."/>
            <person name="Nguyen L."/>
            <person name="Nguyen N."/>
            <person name="Okwuonu G."/>
            <person name="Ongeri F."/>
            <person name="Pham C."/>
            <person name="Simmons D."/>
            <person name="Wilczek-Boney K."/>
            <person name="Hale W."/>
            <person name="Jakkamsetti A."/>
            <person name="Pham P."/>
            <person name="Ruth R."/>
            <person name="San Lucas F."/>
            <person name="Warren J."/>
            <person name="Zhang J."/>
            <person name="Zhao Z."/>
            <person name="Zhou C."/>
            <person name="Zhu D."/>
            <person name="Lee S."/>
            <person name="Bess C."/>
            <person name="Blankenburg K."/>
            <person name="Forbes L."/>
            <person name="Fu Q."/>
            <person name="Gubbala S."/>
            <person name="Hirani K."/>
            <person name="Jayaseelan J.C."/>
            <person name="Lara F."/>
            <person name="Munidasa M."/>
            <person name="Palculict T."/>
            <person name="Patil S."/>
            <person name="Pu L.-L."/>
            <person name="Saada N."/>
            <person name="Tang L."/>
            <person name="Weissenberger G."/>
            <person name="Zhu Y."/>
            <person name="Hemphill L."/>
            <person name="Shang Y."/>
            <person name="Youmans B."/>
            <person name="Ayvaz T."/>
            <person name="Ross M."/>
            <person name="Santibanez J."/>
            <person name="Aqrawi P."/>
            <person name="Gross S."/>
            <person name="Joshi V."/>
            <person name="Fowler G."/>
            <person name="Nazareth L."/>
            <person name="Reid J."/>
            <person name="Worley K."/>
            <person name="Petrosino J."/>
            <person name="Highlander S."/>
            <person name="Gibbs R."/>
        </authorList>
    </citation>
    <scope>NUCLEOTIDE SEQUENCE [LARGE SCALE GENOMIC DNA]</scope>
    <source>
        <strain evidence="11">DSM 15272</strain>
    </source>
</reference>
<evidence type="ECO:0000256" key="2">
    <source>
        <dbReference type="ARBA" id="ARBA00011955"/>
    </source>
</evidence>
<evidence type="ECO:0000256" key="3">
    <source>
        <dbReference type="ARBA" id="ARBA00016337"/>
    </source>
</evidence>
<dbReference type="PANTHER" id="PTHR30040">
    <property type="entry name" value="THIAMINE BIOSYNTHESIS LIPOPROTEIN APBE"/>
    <property type="match status" value="1"/>
</dbReference>
<dbReference type="HOGENOM" id="CLU_044403_3_0_11"/>
<dbReference type="InterPro" id="IPR024932">
    <property type="entry name" value="ApbE"/>
</dbReference>
<evidence type="ECO:0000256" key="7">
    <source>
        <dbReference type="ARBA" id="ARBA00022827"/>
    </source>
</evidence>
<evidence type="ECO:0000313" key="12">
    <source>
        <dbReference type="Proteomes" id="UP000003111"/>
    </source>
</evidence>
<organism evidence="11 12">
    <name type="scientific">Aeromicrobium marinum DSM 15272</name>
    <dbReference type="NCBI Taxonomy" id="585531"/>
    <lineage>
        <taxon>Bacteria</taxon>
        <taxon>Bacillati</taxon>
        <taxon>Actinomycetota</taxon>
        <taxon>Actinomycetes</taxon>
        <taxon>Propionibacteriales</taxon>
        <taxon>Nocardioidaceae</taxon>
        <taxon>Aeromicrobium</taxon>
    </lineage>
</organism>
<dbReference type="EMBL" id="ACLF03000011">
    <property type="protein sequence ID" value="EFQ82192.1"/>
    <property type="molecule type" value="Genomic_DNA"/>
</dbReference>